<dbReference type="Gene3D" id="3.30.460.30">
    <property type="entry name" value="Glutamyl-tRNA reductase, N-terminal domain"/>
    <property type="match status" value="1"/>
</dbReference>
<comment type="caution">
    <text evidence="2">The sequence shown here is derived from an EMBL/GenBank/DDBJ whole genome shotgun (WGS) entry which is preliminary data.</text>
</comment>
<dbReference type="InterPro" id="IPR015895">
    <property type="entry name" value="4pyrrol_synth_GluRdtase_N"/>
</dbReference>
<dbReference type="AlphaFoldDB" id="A0A9P1DC27"/>
<sequence length="153" mass="16490">CNRFELYFASPEMKKFDAVEAVHAFLSHKSGLSAEELEPYLFSHTGEDAIQHLFEVSSGLDSLVLGEAQILAQVKACHEHAIQKISEDVPVAGSGGKIVAKMLNAAIRMGKLVRSRTKIGKGSVSVSSAAVELMMSRAMQDLRKPANKLHAAA</sequence>
<dbReference type="GO" id="GO:0050661">
    <property type="term" value="F:NADP binding"/>
    <property type="evidence" value="ECO:0007669"/>
    <property type="project" value="InterPro"/>
</dbReference>
<evidence type="ECO:0000313" key="4">
    <source>
        <dbReference type="EMBL" id="CAL4794032.1"/>
    </source>
</evidence>
<dbReference type="PANTHER" id="PTHR43120">
    <property type="entry name" value="GLUTAMYL-TRNA REDUCTASE 1, CHLOROPLASTIC"/>
    <property type="match status" value="1"/>
</dbReference>
<dbReference type="EMBL" id="CAMXCT030003890">
    <property type="protein sequence ID" value="CAL4794032.1"/>
    <property type="molecule type" value="Genomic_DNA"/>
</dbReference>
<dbReference type="EMBL" id="CAMXCT010003890">
    <property type="protein sequence ID" value="CAI4006720.1"/>
    <property type="molecule type" value="Genomic_DNA"/>
</dbReference>
<dbReference type="OrthoDB" id="424281at2759"/>
<evidence type="ECO:0000313" key="2">
    <source>
        <dbReference type="EMBL" id="CAI4006720.1"/>
    </source>
</evidence>
<dbReference type="PANTHER" id="PTHR43120:SF1">
    <property type="entry name" value="GLUTAMYL-TRNA REDUCTASE 1, CHLOROPLASTIC"/>
    <property type="match status" value="1"/>
</dbReference>
<gene>
    <name evidence="2" type="ORF">C1SCF055_LOCUS32334</name>
</gene>
<proteinExistence type="predicted"/>
<dbReference type="Proteomes" id="UP001152797">
    <property type="component" value="Unassembled WGS sequence"/>
</dbReference>
<dbReference type="GO" id="GO:0008883">
    <property type="term" value="F:glutamyl-tRNA reductase activity"/>
    <property type="evidence" value="ECO:0007669"/>
    <property type="project" value="InterPro"/>
</dbReference>
<evidence type="ECO:0000259" key="1">
    <source>
        <dbReference type="Pfam" id="PF05201"/>
    </source>
</evidence>
<dbReference type="InterPro" id="IPR018214">
    <property type="entry name" value="GluRdtase_CS"/>
</dbReference>
<dbReference type="InterPro" id="IPR036343">
    <property type="entry name" value="GluRdtase_N_sf"/>
</dbReference>
<feature type="domain" description="Glutamyl-tRNA reductase N-terminal" evidence="1">
    <location>
        <begin position="1"/>
        <end position="117"/>
    </location>
</feature>
<protein>
    <submittedName>
        <fullName evidence="4">Glutamyl-tRNA reductase (GluTR)</fullName>
    </submittedName>
</protein>
<feature type="non-terminal residue" evidence="2">
    <location>
        <position position="153"/>
    </location>
</feature>
<dbReference type="Pfam" id="PF05201">
    <property type="entry name" value="GlutR_N"/>
    <property type="match status" value="1"/>
</dbReference>
<dbReference type="PROSITE" id="PS00747">
    <property type="entry name" value="GLUTR"/>
    <property type="match status" value="1"/>
</dbReference>
<organism evidence="2">
    <name type="scientific">Cladocopium goreaui</name>
    <dbReference type="NCBI Taxonomy" id="2562237"/>
    <lineage>
        <taxon>Eukaryota</taxon>
        <taxon>Sar</taxon>
        <taxon>Alveolata</taxon>
        <taxon>Dinophyceae</taxon>
        <taxon>Suessiales</taxon>
        <taxon>Symbiodiniaceae</taxon>
        <taxon>Cladocopium</taxon>
    </lineage>
</organism>
<accession>A0A9P1DC27</accession>
<dbReference type="GO" id="GO:0033014">
    <property type="term" value="P:tetrapyrrole biosynthetic process"/>
    <property type="evidence" value="ECO:0007669"/>
    <property type="project" value="InterPro"/>
</dbReference>
<evidence type="ECO:0000313" key="3">
    <source>
        <dbReference type="EMBL" id="CAL1160095.1"/>
    </source>
</evidence>
<dbReference type="SUPFAM" id="SSF69742">
    <property type="entry name" value="Glutamyl tRNA-reductase catalytic, N-terminal domain"/>
    <property type="match status" value="1"/>
</dbReference>
<reference evidence="3" key="2">
    <citation type="submission" date="2024-04" db="EMBL/GenBank/DDBJ databases">
        <authorList>
            <person name="Chen Y."/>
            <person name="Shah S."/>
            <person name="Dougan E. K."/>
            <person name="Thang M."/>
            <person name="Chan C."/>
        </authorList>
    </citation>
    <scope>NUCLEOTIDE SEQUENCE [LARGE SCALE GENOMIC DNA]</scope>
</reference>
<name>A0A9P1DC27_9DINO</name>
<keyword evidence="5" id="KW-1185">Reference proteome</keyword>
<dbReference type="EMBL" id="CAMXCT020003890">
    <property type="protein sequence ID" value="CAL1160095.1"/>
    <property type="molecule type" value="Genomic_DNA"/>
</dbReference>
<reference evidence="2" key="1">
    <citation type="submission" date="2022-10" db="EMBL/GenBank/DDBJ databases">
        <authorList>
            <person name="Chen Y."/>
            <person name="Dougan E. K."/>
            <person name="Chan C."/>
            <person name="Rhodes N."/>
            <person name="Thang M."/>
        </authorList>
    </citation>
    <scope>NUCLEOTIDE SEQUENCE</scope>
</reference>
<evidence type="ECO:0000313" key="5">
    <source>
        <dbReference type="Proteomes" id="UP001152797"/>
    </source>
</evidence>